<dbReference type="AlphaFoldDB" id="A0A8S9NPA6"/>
<evidence type="ECO:0000313" key="1">
    <source>
        <dbReference type="EMBL" id="KAF3503767.1"/>
    </source>
</evidence>
<accession>A0A8S9NPA6</accession>
<name>A0A8S9NPA6_BRACR</name>
<evidence type="ECO:0000313" key="2">
    <source>
        <dbReference type="Proteomes" id="UP000712600"/>
    </source>
</evidence>
<protein>
    <submittedName>
        <fullName evidence="1">Uncharacterized protein</fullName>
    </submittedName>
</protein>
<reference evidence="1" key="1">
    <citation type="submission" date="2019-12" db="EMBL/GenBank/DDBJ databases">
        <title>Genome sequencing and annotation of Brassica cretica.</title>
        <authorList>
            <person name="Studholme D.J."/>
            <person name="Sarris P."/>
        </authorList>
    </citation>
    <scope>NUCLEOTIDE SEQUENCE</scope>
    <source>
        <strain evidence="1">PFS-109/04</strain>
        <tissue evidence="1">Leaf</tissue>
    </source>
</reference>
<dbReference type="Proteomes" id="UP000712600">
    <property type="component" value="Unassembled WGS sequence"/>
</dbReference>
<comment type="caution">
    <text evidence="1">The sequence shown here is derived from an EMBL/GenBank/DDBJ whole genome shotgun (WGS) entry which is preliminary data.</text>
</comment>
<organism evidence="1 2">
    <name type="scientific">Brassica cretica</name>
    <name type="common">Mustard</name>
    <dbReference type="NCBI Taxonomy" id="69181"/>
    <lineage>
        <taxon>Eukaryota</taxon>
        <taxon>Viridiplantae</taxon>
        <taxon>Streptophyta</taxon>
        <taxon>Embryophyta</taxon>
        <taxon>Tracheophyta</taxon>
        <taxon>Spermatophyta</taxon>
        <taxon>Magnoliopsida</taxon>
        <taxon>eudicotyledons</taxon>
        <taxon>Gunneridae</taxon>
        <taxon>Pentapetalae</taxon>
        <taxon>rosids</taxon>
        <taxon>malvids</taxon>
        <taxon>Brassicales</taxon>
        <taxon>Brassicaceae</taxon>
        <taxon>Brassiceae</taxon>
        <taxon>Brassica</taxon>
    </lineage>
</organism>
<proteinExistence type="predicted"/>
<dbReference type="EMBL" id="QGKX02001621">
    <property type="protein sequence ID" value="KAF3503767.1"/>
    <property type="molecule type" value="Genomic_DNA"/>
</dbReference>
<sequence length="87" mass="9757">MEELLILTRWYLRVSGSFTFWAVKEVSGKTSCPASLAVNFASHGSSHHRRDLNLEDMLNAASPGNAFMDSRFLIHWILDDPLHAVNG</sequence>
<gene>
    <name evidence="1" type="ORF">F2Q69_00044298</name>
</gene>